<dbReference type="InterPro" id="IPR036457">
    <property type="entry name" value="PPM-type-like_dom_sf"/>
</dbReference>
<dbReference type="InterPro" id="IPR013783">
    <property type="entry name" value="Ig-like_fold"/>
</dbReference>
<comment type="caution">
    <text evidence="6">The sequence shown here is derived from an EMBL/GenBank/DDBJ whole genome shotgun (WGS) entry which is preliminary data.</text>
</comment>
<dbReference type="EMBL" id="AAWS01000011">
    <property type="protein sequence ID" value="EAY29295.1"/>
    <property type="molecule type" value="Genomic_DNA"/>
</dbReference>
<keyword evidence="3" id="KW-0812">Transmembrane</keyword>
<proteinExistence type="predicted"/>
<evidence type="ECO:0000256" key="1">
    <source>
        <dbReference type="ARBA" id="ARBA00022801"/>
    </source>
</evidence>
<feature type="coiled-coil region" evidence="2">
    <location>
        <begin position="788"/>
        <end position="868"/>
    </location>
</feature>
<dbReference type="Gene3D" id="3.60.40.10">
    <property type="entry name" value="PPM-type phosphatase domain"/>
    <property type="match status" value="1"/>
</dbReference>
<dbReference type="Proteomes" id="UP000004095">
    <property type="component" value="Unassembled WGS sequence"/>
</dbReference>
<dbReference type="Gene3D" id="2.60.40.10">
    <property type="entry name" value="Immunoglobulins"/>
    <property type="match status" value="1"/>
</dbReference>
<dbReference type="PANTHER" id="PTHR43156:SF9">
    <property type="entry name" value="HAMP DOMAIN-CONTAINING PROTEIN"/>
    <property type="match status" value="1"/>
</dbReference>
<evidence type="ECO:0000313" key="7">
    <source>
        <dbReference type="Proteomes" id="UP000004095"/>
    </source>
</evidence>
<keyword evidence="1" id="KW-0378">Hydrolase</keyword>
<dbReference type="InterPro" id="IPR015943">
    <property type="entry name" value="WD40/YVTN_repeat-like_dom_sf"/>
</dbReference>
<evidence type="ECO:0000256" key="2">
    <source>
        <dbReference type="SAM" id="Coils"/>
    </source>
</evidence>
<sequence length="1136" mass="130276">MVQRFIFWGVLLYLSLFKLYAQVSHTLKIRNKGIPLMKNYALEDYPKLFHNWQILQGSQGLLFIANDHGVVEFDGVDQRLISLKEQAPAKALAQGKQGKIYVAGNGHLGFLQPSASGKLQYHSFYQKTLQFNAPLPTFTKIITTPHQVIFFSPVALYIYSLTTRKFIRVPAKKRFHRIFKVHQKVYIDDTNTGLQQLQGSKLNLIPEGQLFANKKVHTMLPLDKERILIGTFRQGVYLYEGNTIAPWSSSANQLTKPAQLYTGLKLSPNYFAFGTLNAGVLIFDKKGRLIKKINKSQGLKSNTVLSLYLDRQDRLWAGLERGVAHIDIFSPFAVLNEKTGLEGVIYTALRHNQSLYIGTSQGIFHQKIYGKESNNYFSKIDNTEGQSWFLTQSHNQQIIGGHSLGIASLDNNQKVSFTSHNTHVLSMMSFIQQPELMLVCAQDGLYRLRLNKKNSVLEKLKGFDGSFNEASYLFETKNGHVWTTNAKGLLKMSLNKTKDSVVSYTRYGKAQGLPADAGNRIFLINHKLLATTKKGVYEYNQSQDKFQPHALSAVIGKNKPVMWLHQDSKGRIWVLTKDQTCIVEKSTNGKSYKKTDLNYDMFRVRQTPFIYFIDKQNVILSISQGVVWYNLGHKSTRDSSFSALIRRVDWERNEGADSLLFAGHIREDTPPSVFTTTINDFRFTVASNHFSLHKSCRFQYWLVGYDQNWSEWMGSRKKEYTNLSPGTYTFKVRARDTKGAISKAATYTFIIATPWYKSTWVYLSISLLVLGLVVIFIWWNSRRLSLKNERLEALIAERTEEVTRQRDKLQEHFKQLEEQRGDLIYKNVKLERQQEEIMAQSESLHETLQELQSEKKEKEEVLRLVEARNHYYTSGIRYAQTIQQAILPDETAMRQVLTDHFVLYSPKDIVSGDFYWFSHISENVYEQITGEKNKSITLIAVIDCTGHGVPGAFMSMIGNTLLNEIVNQRHFFSPVRILEMLNTKIRLSLRQEEKYNADGMDVCFCLLEPTPDKQETLVSFTGARRPLYYKVNKKTSLKELKGDRKIIGGWHRKKRAFTNQSLLLPKGSAIYLTTDGLVGLAGPEGIKFSSLRIKSFFDEHAHLPMLEQKKLLQQVIAEHQQGIEQRDDITIMGVRL</sequence>
<evidence type="ECO:0000259" key="5">
    <source>
        <dbReference type="Pfam" id="PF07495"/>
    </source>
</evidence>
<protein>
    <submittedName>
        <fullName evidence="6">Serine/threonine kinase with GAF domain</fullName>
    </submittedName>
</protein>
<dbReference type="SUPFAM" id="SSF69322">
    <property type="entry name" value="Tricorn protease domain 2"/>
    <property type="match status" value="1"/>
</dbReference>
<keyword evidence="6" id="KW-0808">Transferase</keyword>
<keyword evidence="6" id="KW-0418">Kinase</keyword>
<dbReference type="Gene3D" id="2.130.10.10">
    <property type="entry name" value="YVTN repeat-like/Quinoprotein amine dehydrogenase"/>
    <property type="match status" value="3"/>
</dbReference>
<dbReference type="eggNOG" id="COG2205">
    <property type="taxonomic scope" value="Bacteria"/>
</dbReference>
<dbReference type="PANTHER" id="PTHR43156">
    <property type="entry name" value="STAGE II SPORULATION PROTEIN E-RELATED"/>
    <property type="match status" value="1"/>
</dbReference>
<dbReference type="eggNOG" id="COG2208">
    <property type="taxonomic scope" value="Bacteria"/>
</dbReference>
<dbReference type="GO" id="GO:0016791">
    <property type="term" value="F:phosphatase activity"/>
    <property type="evidence" value="ECO:0007669"/>
    <property type="project" value="TreeGrafter"/>
</dbReference>
<dbReference type="Pfam" id="PF07228">
    <property type="entry name" value="SpoIIE"/>
    <property type="match status" value="1"/>
</dbReference>
<dbReference type="InterPro" id="IPR052016">
    <property type="entry name" value="Bact_Sigma-Reg"/>
</dbReference>
<feature type="domain" description="Two component regulator three Y" evidence="5">
    <location>
        <begin position="694"/>
        <end position="751"/>
    </location>
</feature>
<dbReference type="eggNOG" id="COG3292">
    <property type="taxonomic scope" value="Bacteria"/>
</dbReference>
<name>A1ZJJ2_MICM2</name>
<gene>
    <name evidence="6" type="ORF">M23134_01349</name>
</gene>
<dbReference type="InterPro" id="IPR011123">
    <property type="entry name" value="Y_Y_Y"/>
</dbReference>
<accession>A1ZJJ2</accession>
<dbReference type="Pfam" id="PF07495">
    <property type="entry name" value="Y_Y_Y"/>
    <property type="match status" value="1"/>
</dbReference>
<keyword evidence="2" id="KW-0175">Coiled coil</keyword>
<dbReference type="InterPro" id="IPR001932">
    <property type="entry name" value="PPM-type_phosphatase-like_dom"/>
</dbReference>
<keyword evidence="7" id="KW-1185">Reference proteome</keyword>
<evidence type="ECO:0000256" key="3">
    <source>
        <dbReference type="SAM" id="Phobius"/>
    </source>
</evidence>
<dbReference type="GO" id="GO:0016301">
    <property type="term" value="F:kinase activity"/>
    <property type="evidence" value="ECO:0007669"/>
    <property type="project" value="UniProtKB-KW"/>
</dbReference>
<reference evidence="6 7" key="1">
    <citation type="submission" date="2007-01" db="EMBL/GenBank/DDBJ databases">
        <authorList>
            <person name="Haygood M."/>
            <person name="Podell S."/>
            <person name="Anderson C."/>
            <person name="Hopkinson B."/>
            <person name="Roe K."/>
            <person name="Barbeau K."/>
            <person name="Gaasterland T."/>
            <person name="Ferriera S."/>
            <person name="Johnson J."/>
            <person name="Kravitz S."/>
            <person name="Beeson K."/>
            <person name="Sutton G."/>
            <person name="Rogers Y.-H."/>
            <person name="Friedman R."/>
            <person name="Frazier M."/>
            <person name="Venter J.C."/>
        </authorList>
    </citation>
    <scope>NUCLEOTIDE SEQUENCE [LARGE SCALE GENOMIC DNA]</scope>
    <source>
        <strain evidence="6 7">ATCC 23134</strain>
    </source>
</reference>
<organism evidence="6 7">
    <name type="scientific">Microscilla marina ATCC 23134</name>
    <dbReference type="NCBI Taxonomy" id="313606"/>
    <lineage>
        <taxon>Bacteria</taxon>
        <taxon>Pseudomonadati</taxon>
        <taxon>Bacteroidota</taxon>
        <taxon>Cytophagia</taxon>
        <taxon>Cytophagales</taxon>
        <taxon>Microscillaceae</taxon>
        <taxon>Microscilla</taxon>
    </lineage>
</organism>
<dbReference type="AlphaFoldDB" id="A1ZJJ2"/>
<keyword evidence="3" id="KW-1133">Transmembrane helix</keyword>
<evidence type="ECO:0000259" key="4">
    <source>
        <dbReference type="Pfam" id="PF07228"/>
    </source>
</evidence>
<keyword evidence="3" id="KW-0472">Membrane</keyword>
<evidence type="ECO:0000313" key="6">
    <source>
        <dbReference type="EMBL" id="EAY29295.1"/>
    </source>
</evidence>
<feature type="domain" description="PPM-type phosphatase" evidence="4">
    <location>
        <begin position="937"/>
        <end position="1135"/>
    </location>
</feature>
<feature type="transmembrane region" description="Helical" evidence="3">
    <location>
        <begin position="760"/>
        <end position="780"/>
    </location>
</feature>